<reference evidence="1 2" key="1">
    <citation type="submission" date="2014-01" db="EMBL/GenBank/DDBJ databases">
        <title>Comparative genomics of Petrotoga.</title>
        <authorList>
            <person name="Chow K."/>
            <person name="Charchuk R."/>
            <person name="Nesbo C.L."/>
        </authorList>
    </citation>
    <scope>NUCLEOTIDE SEQUENCE [LARGE SCALE GENOMIC DNA]</scope>
    <source>
        <strain evidence="1 2">DSM 16923</strain>
    </source>
</reference>
<dbReference type="Gene3D" id="3.40.190.10">
    <property type="entry name" value="Periplasmic binding protein-like II"/>
    <property type="match status" value="2"/>
</dbReference>
<evidence type="ECO:0000313" key="1">
    <source>
        <dbReference type="EMBL" id="POZ92984.1"/>
    </source>
</evidence>
<proteinExistence type="predicted"/>
<dbReference type="Pfam" id="PF01547">
    <property type="entry name" value="SBP_bac_1"/>
    <property type="match status" value="1"/>
</dbReference>
<accession>A0A2S5EIN4</accession>
<dbReference type="InterPro" id="IPR050490">
    <property type="entry name" value="Bact_solute-bd_prot1"/>
</dbReference>
<name>A0A2S5EIN4_9BACT</name>
<dbReference type="SUPFAM" id="SSF53850">
    <property type="entry name" value="Periplasmic binding protein-like II"/>
    <property type="match status" value="1"/>
</dbReference>
<dbReference type="PANTHER" id="PTHR43649:SF12">
    <property type="entry name" value="DIACETYLCHITOBIOSE BINDING PROTEIN DASA"/>
    <property type="match status" value="1"/>
</dbReference>
<evidence type="ECO:0008006" key="3">
    <source>
        <dbReference type="Google" id="ProtNLM"/>
    </source>
</evidence>
<evidence type="ECO:0000313" key="2">
    <source>
        <dbReference type="Proteomes" id="UP000236950"/>
    </source>
</evidence>
<dbReference type="AlphaFoldDB" id="A0A2S5EIN4"/>
<gene>
    <name evidence="1" type="ORF">AA81_04365</name>
</gene>
<dbReference type="RefSeq" id="WP_012208475.1">
    <property type="nucleotide sequence ID" value="NZ_JALY01000100.1"/>
</dbReference>
<dbReference type="InterPro" id="IPR006059">
    <property type="entry name" value="SBP"/>
</dbReference>
<sequence length="375" mass="43712">MEKQLKVLAVGDPAVYVYVDDKYNFLKEFTKETGVKIYFDIVKWVDYYPTLINSFREYKYDIVMVAGHLWVSELVEKGNLLELSRNFGLDYDYEDIIPSIREEIEYNKKKYLLPSFCDGHLLFYRKSEIKENLAERITIDELIKIVENNTDNQKNTFVLKAHPSEIFLDLLPYLRNEGIDAFDNDGNPLFDNQKGYSALQKYIYMKQYSPKNVDEFGNEEVLNAIQKDKCKLGVSWSGQLGQIMNDQCINPEDIGFISLETSWNTTWSFGINHLCQDQFLAERFLQFITSKEVDKAVGAYCGNPTRNSSFEEEKEKYRWYPVLQNMLERSKPLPHLTVTGQLISITTKEIVKAFRHIISPQEALRNAANIIREVV</sequence>
<organism evidence="1 2">
    <name type="scientific">Petrotoga halophila DSM 16923</name>
    <dbReference type="NCBI Taxonomy" id="1122953"/>
    <lineage>
        <taxon>Bacteria</taxon>
        <taxon>Thermotogati</taxon>
        <taxon>Thermotogota</taxon>
        <taxon>Thermotogae</taxon>
        <taxon>Petrotogales</taxon>
        <taxon>Petrotogaceae</taxon>
        <taxon>Petrotoga</taxon>
    </lineage>
</organism>
<dbReference type="Proteomes" id="UP000236950">
    <property type="component" value="Unassembled WGS sequence"/>
</dbReference>
<dbReference type="PANTHER" id="PTHR43649">
    <property type="entry name" value="ARABINOSE-BINDING PROTEIN-RELATED"/>
    <property type="match status" value="1"/>
</dbReference>
<protein>
    <recommendedName>
        <fullName evidence="3">Sugar ABC transporter substrate-binding protein</fullName>
    </recommendedName>
</protein>
<dbReference type="EMBL" id="JALY01000100">
    <property type="protein sequence ID" value="POZ92984.1"/>
    <property type="molecule type" value="Genomic_DNA"/>
</dbReference>
<comment type="caution">
    <text evidence="1">The sequence shown here is derived from an EMBL/GenBank/DDBJ whole genome shotgun (WGS) entry which is preliminary data.</text>
</comment>
<keyword evidence="2" id="KW-1185">Reference proteome</keyword>